<reference evidence="1 2" key="1">
    <citation type="submission" date="2024-08" db="EMBL/GenBank/DDBJ databases">
        <title>Insights into the chromosomal genome structure of Flemingia macrophylla.</title>
        <authorList>
            <person name="Ding Y."/>
            <person name="Zhao Y."/>
            <person name="Bi W."/>
            <person name="Wu M."/>
            <person name="Zhao G."/>
            <person name="Gong Y."/>
            <person name="Li W."/>
            <person name="Zhang P."/>
        </authorList>
    </citation>
    <scope>NUCLEOTIDE SEQUENCE [LARGE SCALE GENOMIC DNA]</scope>
    <source>
        <strain evidence="1">DYQJB</strain>
        <tissue evidence="1">Leaf</tissue>
    </source>
</reference>
<protein>
    <submittedName>
        <fullName evidence="1">Uncharacterized protein</fullName>
    </submittedName>
</protein>
<comment type="caution">
    <text evidence="1">The sequence shown here is derived from an EMBL/GenBank/DDBJ whole genome shotgun (WGS) entry which is preliminary data.</text>
</comment>
<evidence type="ECO:0000313" key="1">
    <source>
        <dbReference type="EMBL" id="KAL2323111.1"/>
    </source>
</evidence>
<name>A0ABD1LHW3_9FABA</name>
<proteinExistence type="predicted"/>
<dbReference type="EMBL" id="JBGMDY010000009">
    <property type="protein sequence ID" value="KAL2323111.1"/>
    <property type="molecule type" value="Genomic_DNA"/>
</dbReference>
<sequence length="70" mass="8255">MGSLHLNFPSHYVSPLYARKSSRVQSENADLAVRGVCDLYERILLHGKLGERERESDRIKWFVMGRVWFF</sequence>
<dbReference type="AlphaFoldDB" id="A0ABD1LHW3"/>
<dbReference type="Proteomes" id="UP001603857">
    <property type="component" value="Unassembled WGS sequence"/>
</dbReference>
<keyword evidence="2" id="KW-1185">Reference proteome</keyword>
<organism evidence="1 2">
    <name type="scientific">Flemingia macrophylla</name>
    <dbReference type="NCBI Taxonomy" id="520843"/>
    <lineage>
        <taxon>Eukaryota</taxon>
        <taxon>Viridiplantae</taxon>
        <taxon>Streptophyta</taxon>
        <taxon>Embryophyta</taxon>
        <taxon>Tracheophyta</taxon>
        <taxon>Spermatophyta</taxon>
        <taxon>Magnoliopsida</taxon>
        <taxon>eudicotyledons</taxon>
        <taxon>Gunneridae</taxon>
        <taxon>Pentapetalae</taxon>
        <taxon>rosids</taxon>
        <taxon>fabids</taxon>
        <taxon>Fabales</taxon>
        <taxon>Fabaceae</taxon>
        <taxon>Papilionoideae</taxon>
        <taxon>50 kb inversion clade</taxon>
        <taxon>NPAAA clade</taxon>
        <taxon>indigoferoid/millettioid clade</taxon>
        <taxon>Phaseoleae</taxon>
        <taxon>Flemingia</taxon>
    </lineage>
</organism>
<evidence type="ECO:0000313" key="2">
    <source>
        <dbReference type="Proteomes" id="UP001603857"/>
    </source>
</evidence>
<accession>A0ABD1LHW3</accession>
<gene>
    <name evidence="1" type="ORF">Fmac_027490</name>
</gene>